<feature type="transmembrane region" description="Helical" evidence="1">
    <location>
        <begin position="35"/>
        <end position="59"/>
    </location>
</feature>
<evidence type="ECO:0000256" key="1">
    <source>
        <dbReference type="SAM" id="Phobius"/>
    </source>
</evidence>
<evidence type="ECO:0000313" key="3">
    <source>
        <dbReference type="Proteomes" id="UP000541444"/>
    </source>
</evidence>
<reference evidence="2 3" key="1">
    <citation type="journal article" date="2020" name="IScience">
        <title>Genome Sequencing of the Endangered Kingdonia uniflora (Circaeasteraceae, Ranunculales) Reveals Potential Mechanisms of Evolutionary Specialization.</title>
        <authorList>
            <person name="Sun Y."/>
            <person name="Deng T."/>
            <person name="Zhang A."/>
            <person name="Moore M.J."/>
            <person name="Landis J.B."/>
            <person name="Lin N."/>
            <person name="Zhang H."/>
            <person name="Zhang X."/>
            <person name="Huang J."/>
            <person name="Zhang X."/>
            <person name="Sun H."/>
            <person name="Wang H."/>
        </authorList>
    </citation>
    <scope>NUCLEOTIDE SEQUENCE [LARGE SCALE GENOMIC DNA]</scope>
    <source>
        <strain evidence="2">TB1705</strain>
        <tissue evidence="2">Leaf</tissue>
    </source>
</reference>
<protein>
    <submittedName>
        <fullName evidence="2">Uncharacterized protein</fullName>
    </submittedName>
</protein>
<keyword evidence="3" id="KW-1185">Reference proteome</keyword>
<keyword evidence="1" id="KW-0472">Membrane</keyword>
<name>A0A7J7MZA7_9MAGN</name>
<gene>
    <name evidence="2" type="ORF">GIB67_018890</name>
</gene>
<keyword evidence="1" id="KW-0812">Transmembrane</keyword>
<comment type="caution">
    <text evidence="2">The sequence shown here is derived from an EMBL/GenBank/DDBJ whole genome shotgun (WGS) entry which is preliminary data.</text>
</comment>
<dbReference type="AlphaFoldDB" id="A0A7J7MZA7"/>
<sequence length="64" mass="7946">MRDAPHQTLCLRRFRLRNRQVFETSRNSKLYDMAYLFNLSFMIFLLQEWYILDIMYTYVTTVLV</sequence>
<dbReference type="EMBL" id="JACGCM010001173">
    <property type="protein sequence ID" value="KAF6160110.1"/>
    <property type="molecule type" value="Genomic_DNA"/>
</dbReference>
<evidence type="ECO:0000313" key="2">
    <source>
        <dbReference type="EMBL" id="KAF6160110.1"/>
    </source>
</evidence>
<accession>A0A7J7MZA7</accession>
<proteinExistence type="predicted"/>
<organism evidence="2 3">
    <name type="scientific">Kingdonia uniflora</name>
    <dbReference type="NCBI Taxonomy" id="39325"/>
    <lineage>
        <taxon>Eukaryota</taxon>
        <taxon>Viridiplantae</taxon>
        <taxon>Streptophyta</taxon>
        <taxon>Embryophyta</taxon>
        <taxon>Tracheophyta</taxon>
        <taxon>Spermatophyta</taxon>
        <taxon>Magnoliopsida</taxon>
        <taxon>Ranunculales</taxon>
        <taxon>Circaeasteraceae</taxon>
        <taxon>Kingdonia</taxon>
    </lineage>
</organism>
<dbReference type="Proteomes" id="UP000541444">
    <property type="component" value="Unassembled WGS sequence"/>
</dbReference>
<keyword evidence="1" id="KW-1133">Transmembrane helix</keyword>